<feature type="transmembrane region" description="Helical" evidence="5">
    <location>
        <begin position="63"/>
        <end position="83"/>
    </location>
</feature>
<dbReference type="RefSeq" id="WP_013656197.1">
    <property type="nucleotide sequence ID" value="NC_015275.1"/>
</dbReference>
<keyword evidence="7" id="KW-1185">Reference proteome</keyword>
<dbReference type="InterPro" id="IPR019109">
    <property type="entry name" value="MamF_MmsF"/>
</dbReference>
<comment type="subcellular location">
    <subcellularLocation>
        <location evidence="1">Membrane</location>
        <topology evidence="1">Multi-pass membrane protein</topology>
    </subcellularLocation>
</comment>
<dbReference type="eggNOG" id="COG4818">
    <property type="taxonomic scope" value="Bacteria"/>
</dbReference>
<dbReference type="AlphaFoldDB" id="F2JSR4"/>
<sequence length="129" mass="14378">MSKGSYSPHQSSIANMDANIMAILTYALPVIAAYLPIVWRIAWLIPILIFFMEKKSNLVKFHAMQSVVLYVVRVIVISILHVIPLLGGLASFIVGIIFTLIAIVAVIGAFNYEEFRIPFIGDFVARLIK</sequence>
<dbReference type="Pfam" id="PF09685">
    <property type="entry name" value="MamF_MmsF"/>
    <property type="match status" value="1"/>
</dbReference>
<keyword evidence="4 5" id="KW-0472">Membrane</keyword>
<dbReference type="Proteomes" id="UP000008467">
    <property type="component" value="Chromosome"/>
</dbReference>
<organism evidence="6 7">
    <name type="scientific">Cellulosilyticum lentocellum (strain ATCC 49066 / DSM 5427 / NCIMB 11756 / RHM5)</name>
    <name type="common">Clostridium lentocellum</name>
    <dbReference type="NCBI Taxonomy" id="642492"/>
    <lineage>
        <taxon>Bacteria</taxon>
        <taxon>Bacillati</taxon>
        <taxon>Bacillota</taxon>
        <taxon>Clostridia</taxon>
        <taxon>Lachnospirales</taxon>
        <taxon>Cellulosilyticaceae</taxon>
        <taxon>Cellulosilyticum</taxon>
    </lineage>
</organism>
<evidence type="ECO:0000256" key="5">
    <source>
        <dbReference type="SAM" id="Phobius"/>
    </source>
</evidence>
<feature type="transmembrane region" description="Helical" evidence="5">
    <location>
        <begin position="20"/>
        <end position="51"/>
    </location>
</feature>
<keyword evidence="3 5" id="KW-1133">Transmembrane helix</keyword>
<keyword evidence="2 5" id="KW-0812">Transmembrane</keyword>
<evidence type="ECO:0000256" key="2">
    <source>
        <dbReference type="ARBA" id="ARBA00022692"/>
    </source>
</evidence>
<feature type="transmembrane region" description="Helical" evidence="5">
    <location>
        <begin position="89"/>
        <end position="110"/>
    </location>
</feature>
<evidence type="ECO:0000256" key="4">
    <source>
        <dbReference type="ARBA" id="ARBA00023136"/>
    </source>
</evidence>
<accession>F2JSR4</accession>
<evidence type="ECO:0008006" key="8">
    <source>
        <dbReference type="Google" id="ProtNLM"/>
    </source>
</evidence>
<evidence type="ECO:0000256" key="1">
    <source>
        <dbReference type="ARBA" id="ARBA00004141"/>
    </source>
</evidence>
<evidence type="ECO:0000256" key="3">
    <source>
        <dbReference type="ARBA" id="ARBA00022989"/>
    </source>
</evidence>
<dbReference type="PANTHER" id="PTHR36460">
    <property type="entry name" value="UPF0132 DOMAIN PROTEIN (AFU_ORTHOLOGUE AFUA_3G10255)"/>
    <property type="match status" value="1"/>
</dbReference>
<reference evidence="6 7" key="1">
    <citation type="journal article" date="2011" name="J. Bacteriol.">
        <title>Complete genome sequence of the cellulose-degrading bacterium Cellulosilyticum lentocellum.</title>
        <authorList>
            <consortium name="US DOE Joint Genome Institute"/>
            <person name="Miller D.A."/>
            <person name="Suen G."/>
            <person name="Bruce D."/>
            <person name="Copeland A."/>
            <person name="Cheng J.F."/>
            <person name="Detter C."/>
            <person name="Goodwin L.A."/>
            <person name="Han C.S."/>
            <person name="Hauser L.J."/>
            <person name="Land M.L."/>
            <person name="Lapidus A."/>
            <person name="Lucas S."/>
            <person name="Meincke L."/>
            <person name="Pitluck S."/>
            <person name="Tapia R."/>
            <person name="Teshima H."/>
            <person name="Woyke T."/>
            <person name="Fox B.G."/>
            <person name="Angert E.R."/>
            <person name="Currie C.R."/>
        </authorList>
    </citation>
    <scope>NUCLEOTIDE SEQUENCE [LARGE SCALE GENOMIC DNA]</scope>
    <source>
        <strain evidence="7">ATCC 49066 / DSM 5427 / NCIMB 11756 / RHM5</strain>
    </source>
</reference>
<dbReference type="EMBL" id="CP002582">
    <property type="protein sequence ID" value="ADZ82898.1"/>
    <property type="molecule type" value="Genomic_DNA"/>
</dbReference>
<proteinExistence type="predicted"/>
<dbReference type="STRING" id="642492.Clole_1169"/>
<evidence type="ECO:0000313" key="6">
    <source>
        <dbReference type="EMBL" id="ADZ82898.1"/>
    </source>
</evidence>
<dbReference type="KEGG" id="cle:Clole_1169"/>
<protein>
    <recommendedName>
        <fullName evidence="8">DUF4870 domain-containing protein</fullName>
    </recommendedName>
</protein>
<name>F2JSR4_CELLD</name>
<dbReference type="HOGENOM" id="CLU_1944873_0_0_9"/>
<evidence type="ECO:0000313" key="7">
    <source>
        <dbReference type="Proteomes" id="UP000008467"/>
    </source>
</evidence>
<gene>
    <name evidence="6" type="ordered locus">Clole_1169</name>
</gene>
<dbReference type="PANTHER" id="PTHR36460:SF1">
    <property type="entry name" value="UPF0132 DOMAIN PROTEIN (AFU_ORTHOLOGUE AFUA_3G10255)"/>
    <property type="match status" value="1"/>
</dbReference>
<dbReference type="GO" id="GO:0016020">
    <property type="term" value="C:membrane"/>
    <property type="evidence" value="ECO:0007669"/>
    <property type="project" value="UniProtKB-SubCell"/>
</dbReference>